<dbReference type="PANTHER" id="PTHR35601">
    <property type="entry name" value="TOXIN RELE"/>
    <property type="match status" value="1"/>
</dbReference>
<evidence type="ECO:0000256" key="2">
    <source>
        <dbReference type="ARBA" id="ARBA00022649"/>
    </source>
</evidence>
<dbReference type="EMBL" id="PCVK01000089">
    <property type="protein sequence ID" value="PIQ71490.1"/>
    <property type="molecule type" value="Genomic_DNA"/>
</dbReference>
<comment type="caution">
    <text evidence="3">The sequence shown here is derived from an EMBL/GenBank/DDBJ whole genome shotgun (WGS) entry which is preliminary data.</text>
</comment>
<name>A0A2H0KJQ5_9BACT</name>
<evidence type="ECO:0000256" key="1">
    <source>
        <dbReference type="ARBA" id="ARBA00006226"/>
    </source>
</evidence>
<gene>
    <name evidence="3" type="ORF">COV87_03095</name>
</gene>
<evidence type="ECO:0000313" key="4">
    <source>
        <dbReference type="Proteomes" id="UP000229497"/>
    </source>
</evidence>
<reference evidence="3 4" key="1">
    <citation type="submission" date="2017-09" db="EMBL/GenBank/DDBJ databases">
        <title>Depth-based differentiation of microbial function through sediment-hosted aquifers and enrichment of novel symbionts in the deep terrestrial subsurface.</title>
        <authorList>
            <person name="Probst A.J."/>
            <person name="Ladd B."/>
            <person name="Jarett J.K."/>
            <person name="Geller-Mcgrath D.E."/>
            <person name="Sieber C.M."/>
            <person name="Emerson J.B."/>
            <person name="Anantharaman K."/>
            <person name="Thomas B.C."/>
            <person name="Malmstrom R."/>
            <person name="Stieglmeier M."/>
            <person name="Klingl A."/>
            <person name="Woyke T."/>
            <person name="Ryan C.M."/>
            <person name="Banfield J.F."/>
        </authorList>
    </citation>
    <scope>NUCLEOTIDE SEQUENCE [LARGE SCALE GENOMIC DNA]</scope>
    <source>
        <strain evidence="3">CG11_big_fil_rev_8_21_14_0_20_37_16</strain>
    </source>
</reference>
<accession>A0A2H0KJQ5</accession>
<dbReference type="InterPro" id="IPR007712">
    <property type="entry name" value="RelE/ParE_toxin"/>
</dbReference>
<sequence length="82" mass="9585">MDIIITPEAEKQYSKLPKIEQKKIKKKLLILEQNQTAGKKLLGASSEIYSLRAWPYRILYYINQSQKTIYIVTIAHRQGVYS</sequence>
<dbReference type="InterPro" id="IPR035093">
    <property type="entry name" value="RelE/ParE_toxin_dom_sf"/>
</dbReference>
<dbReference type="SUPFAM" id="SSF143011">
    <property type="entry name" value="RelE-like"/>
    <property type="match status" value="1"/>
</dbReference>
<dbReference type="PANTHER" id="PTHR35601:SF1">
    <property type="entry name" value="TOXIN RELE"/>
    <property type="match status" value="1"/>
</dbReference>
<dbReference type="AlphaFoldDB" id="A0A2H0KJQ5"/>
<protein>
    <submittedName>
        <fullName evidence="3">Addiction module toxin RelE</fullName>
    </submittedName>
</protein>
<dbReference type="Pfam" id="PF05016">
    <property type="entry name" value="ParE_toxin"/>
    <property type="match status" value="1"/>
</dbReference>
<dbReference type="Gene3D" id="3.30.2310.20">
    <property type="entry name" value="RelE-like"/>
    <property type="match status" value="1"/>
</dbReference>
<keyword evidence="2" id="KW-1277">Toxin-antitoxin system</keyword>
<proteinExistence type="inferred from homology"/>
<evidence type="ECO:0000313" key="3">
    <source>
        <dbReference type="EMBL" id="PIQ71490.1"/>
    </source>
</evidence>
<dbReference type="Proteomes" id="UP000229497">
    <property type="component" value="Unassembled WGS sequence"/>
</dbReference>
<comment type="similarity">
    <text evidence="1">Belongs to the RelE toxin family.</text>
</comment>
<organism evidence="3 4">
    <name type="scientific">Candidatus Roizmanbacteria bacterium CG11_big_fil_rev_8_21_14_0_20_37_16</name>
    <dbReference type="NCBI Taxonomy" id="1974857"/>
    <lineage>
        <taxon>Bacteria</taxon>
        <taxon>Candidatus Roizmaniibacteriota</taxon>
    </lineage>
</organism>